<evidence type="ECO:0000313" key="2">
    <source>
        <dbReference type="Proteomes" id="UP000593818"/>
    </source>
</evidence>
<dbReference type="RefSeq" id="WP_193903176.1">
    <property type="nucleotide sequence ID" value="NZ_CP063450.1"/>
</dbReference>
<name>A0A7M2XP67_9NOCA</name>
<organism evidence="1 2">
    <name type="scientific">Rhodococcus pyridinivorans</name>
    <dbReference type="NCBI Taxonomy" id="103816"/>
    <lineage>
        <taxon>Bacteria</taxon>
        <taxon>Bacillati</taxon>
        <taxon>Actinomycetota</taxon>
        <taxon>Actinomycetes</taxon>
        <taxon>Mycobacteriales</taxon>
        <taxon>Nocardiaceae</taxon>
        <taxon>Rhodococcus</taxon>
    </lineage>
</organism>
<proteinExistence type="predicted"/>
<dbReference type="EMBL" id="CP063450">
    <property type="protein sequence ID" value="QOV99545.1"/>
    <property type="molecule type" value="Genomic_DNA"/>
</dbReference>
<protein>
    <submittedName>
        <fullName evidence="1">Uncharacterized protein</fullName>
    </submittedName>
</protein>
<gene>
    <name evidence="1" type="ORF">INP59_03850</name>
</gene>
<reference evidence="1 2" key="1">
    <citation type="submission" date="2020-10" db="EMBL/GenBank/DDBJ databases">
        <title>Whole genome sequence of oil-degrading bacteria Rhodococcus pyridinivorans strain 5Ap.</title>
        <authorList>
            <person name="Akhremchuk A.E."/>
            <person name="Valentovich L.N."/>
            <person name="Charniauskaya M.I."/>
            <person name="Bukliarevich H.A."/>
            <person name="Titok M.A."/>
        </authorList>
    </citation>
    <scope>NUCLEOTIDE SEQUENCE [LARGE SCALE GENOMIC DNA]</scope>
    <source>
        <strain evidence="1 2">5Ap</strain>
    </source>
</reference>
<dbReference type="AlphaFoldDB" id="A0A7M2XP67"/>
<accession>A0A7M2XP67</accession>
<dbReference type="Proteomes" id="UP000593818">
    <property type="component" value="Chromosome"/>
</dbReference>
<evidence type="ECO:0000313" key="1">
    <source>
        <dbReference type="EMBL" id="QOV99545.1"/>
    </source>
</evidence>
<keyword evidence="2" id="KW-1185">Reference proteome</keyword>
<sequence length="122" mass="13826">MSIRDEFAQEFKKHSMRSWDSRKPAEEQTVCQCGWVGGDLLGHQLNEVSKRFGIVELPETEKDKWGNPDFSNEHIRLTVYSDGCTQLEVPEYFGVNAGIHPFQLRDLAARCLAAANRAEAQS</sequence>